<feature type="transmembrane region" description="Helical" evidence="2">
    <location>
        <begin position="193"/>
        <end position="217"/>
    </location>
</feature>
<feature type="compositionally biased region" description="Basic and acidic residues" evidence="1">
    <location>
        <begin position="237"/>
        <end position="248"/>
    </location>
</feature>
<keyword evidence="4" id="KW-1185">Reference proteome</keyword>
<name>A0A9P9EH80_9HYPO</name>
<proteinExistence type="predicted"/>
<keyword evidence="2" id="KW-0812">Transmembrane</keyword>
<comment type="caution">
    <text evidence="3">The sequence shown here is derived from an EMBL/GenBank/DDBJ whole genome shotgun (WGS) entry which is preliminary data.</text>
</comment>
<feature type="region of interest" description="Disordered" evidence="1">
    <location>
        <begin position="157"/>
        <end position="184"/>
    </location>
</feature>
<dbReference type="EMBL" id="JAGMUV010000012">
    <property type="protein sequence ID" value="KAH7137800.1"/>
    <property type="molecule type" value="Genomic_DNA"/>
</dbReference>
<keyword evidence="2" id="KW-1133">Transmembrane helix</keyword>
<protein>
    <submittedName>
        <fullName evidence="3">Uncharacterized protein</fullName>
    </submittedName>
</protein>
<reference evidence="3" key="1">
    <citation type="journal article" date="2021" name="Nat. Commun.">
        <title>Genetic determinants of endophytism in the Arabidopsis root mycobiome.</title>
        <authorList>
            <person name="Mesny F."/>
            <person name="Miyauchi S."/>
            <person name="Thiergart T."/>
            <person name="Pickel B."/>
            <person name="Atanasova L."/>
            <person name="Karlsson M."/>
            <person name="Huettel B."/>
            <person name="Barry K.W."/>
            <person name="Haridas S."/>
            <person name="Chen C."/>
            <person name="Bauer D."/>
            <person name="Andreopoulos W."/>
            <person name="Pangilinan J."/>
            <person name="LaButti K."/>
            <person name="Riley R."/>
            <person name="Lipzen A."/>
            <person name="Clum A."/>
            <person name="Drula E."/>
            <person name="Henrissat B."/>
            <person name="Kohler A."/>
            <person name="Grigoriev I.V."/>
            <person name="Martin F.M."/>
            <person name="Hacquard S."/>
        </authorList>
    </citation>
    <scope>NUCLEOTIDE SEQUENCE</scope>
    <source>
        <strain evidence="3">MPI-CAGE-AT-0147</strain>
    </source>
</reference>
<evidence type="ECO:0000313" key="3">
    <source>
        <dbReference type="EMBL" id="KAH7137800.1"/>
    </source>
</evidence>
<sequence>MSVGSLTTTFTPAASCVSSLTDIYADEYGAMYGGPLTTDGCFPAHYAYALTNYYSPGICPDGYTTACSSTTPVGEGSAVETVVTCCPSNFDCNPKIVNGWESTMGCSSAWADGISFPTVTIVTTSGTDLVPDSTTSMDQPFGALNVFSVQIRFRDGDFHSGHEPTNTDTASTTASTSPADNKSHSVGLSAGEVAGIGIGSAIGVLGLAASAYCIFLLGKRQARWQFAHTDQAVEETRQHPQEVSEHVPNELPTTSPQVPELPPGRIMAEMPEQHDFGLQARL</sequence>
<evidence type="ECO:0000256" key="1">
    <source>
        <dbReference type="SAM" id="MobiDB-lite"/>
    </source>
</evidence>
<keyword evidence="2" id="KW-0472">Membrane</keyword>
<gene>
    <name evidence="3" type="ORF">EDB81DRAFT_901486</name>
</gene>
<evidence type="ECO:0000256" key="2">
    <source>
        <dbReference type="SAM" id="Phobius"/>
    </source>
</evidence>
<feature type="region of interest" description="Disordered" evidence="1">
    <location>
        <begin position="237"/>
        <end position="256"/>
    </location>
</feature>
<dbReference type="OrthoDB" id="4770059at2759"/>
<feature type="compositionally biased region" description="Low complexity" evidence="1">
    <location>
        <begin position="164"/>
        <end position="180"/>
    </location>
</feature>
<accession>A0A9P9EH80</accession>
<evidence type="ECO:0000313" key="4">
    <source>
        <dbReference type="Proteomes" id="UP000738349"/>
    </source>
</evidence>
<organism evidence="3 4">
    <name type="scientific">Dactylonectria macrodidyma</name>
    <dbReference type="NCBI Taxonomy" id="307937"/>
    <lineage>
        <taxon>Eukaryota</taxon>
        <taxon>Fungi</taxon>
        <taxon>Dikarya</taxon>
        <taxon>Ascomycota</taxon>
        <taxon>Pezizomycotina</taxon>
        <taxon>Sordariomycetes</taxon>
        <taxon>Hypocreomycetidae</taxon>
        <taxon>Hypocreales</taxon>
        <taxon>Nectriaceae</taxon>
        <taxon>Dactylonectria</taxon>
    </lineage>
</organism>
<dbReference type="AlphaFoldDB" id="A0A9P9EH80"/>
<dbReference type="Proteomes" id="UP000738349">
    <property type="component" value="Unassembled WGS sequence"/>
</dbReference>